<evidence type="ECO:0000256" key="5">
    <source>
        <dbReference type="ARBA" id="ARBA00022679"/>
    </source>
</evidence>
<evidence type="ECO:0000256" key="3">
    <source>
        <dbReference type="ARBA" id="ARBA00012438"/>
    </source>
</evidence>
<comment type="caution">
    <text evidence="13">The sequence shown here is derived from an EMBL/GenBank/DDBJ whole genome shotgun (WGS) entry which is preliminary data.</text>
</comment>
<reference evidence="13 14" key="1">
    <citation type="submission" date="2022-11" db="EMBL/GenBank/DDBJ databases">
        <title>Minimal conservation of predation-associated metabolite biosynthetic gene clusters underscores biosynthetic potential of Myxococcota including descriptions for ten novel species: Archangium lansinium sp. nov., Myxococcus landrumus sp. nov., Nannocystis bai.</title>
        <authorList>
            <person name="Ahearne A."/>
            <person name="Stevens C."/>
            <person name="Dowd S."/>
        </authorList>
    </citation>
    <scope>NUCLEOTIDE SEQUENCE [LARGE SCALE GENOMIC DNA]</scope>
    <source>
        <strain evidence="13 14">NCELM</strain>
    </source>
</reference>
<evidence type="ECO:0000256" key="4">
    <source>
        <dbReference type="ARBA" id="ARBA00022553"/>
    </source>
</evidence>
<dbReference type="PANTHER" id="PTHR45436:SF5">
    <property type="entry name" value="SENSOR HISTIDINE KINASE TRCS"/>
    <property type="match status" value="1"/>
</dbReference>
<keyword evidence="14" id="KW-1185">Reference proteome</keyword>
<keyword evidence="7 13" id="KW-0418">Kinase</keyword>
<name>A0ABT5BMQ3_9BACT</name>
<dbReference type="InterPro" id="IPR003660">
    <property type="entry name" value="HAMP_dom"/>
</dbReference>
<keyword evidence="4" id="KW-0597">Phosphoprotein</keyword>
<dbReference type="InterPro" id="IPR036097">
    <property type="entry name" value="HisK_dim/P_sf"/>
</dbReference>
<evidence type="ECO:0000256" key="1">
    <source>
        <dbReference type="ARBA" id="ARBA00000085"/>
    </source>
</evidence>
<evidence type="ECO:0000259" key="11">
    <source>
        <dbReference type="PROSITE" id="PS50109"/>
    </source>
</evidence>
<comment type="catalytic activity">
    <reaction evidence="1">
        <text>ATP + protein L-histidine = ADP + protein N-phospho-L-histidine.</text>
        <dbReference type="EC" id="2.7.13.3"/>
    </reaction>
</comment>
<comment type="subcellular location">
    <subcellularLocation>
        <location evidence="2">Membrane</location>
    </subcellularLocation>
</comment>
<dbReference type="Pfam" id="PF02518">
    <property type="entry name" value="HATPase_c"/>
    <property type="match status" value="1"/>
</dbReference>
<protein>
    <recommendedName>
        <fullName evidence="3">histidine kinase</fullName>
        <ecNumber evidence="3">2.7.13.3</ecNumber>
    </recommendedName>
</protein>
<dbReference type="SUPFAM" id="SSF55874">
    <property type="entry name" value="ATPase domain of HSP90 chaperone/DNA topoisomerase II/histidine kinase"/>
    <property type="match status" value="1"/>
</dbReference>
<gene>
    <name evidence="13" type="ORF">POL58_47320</name>
</gene>
<dbReference type="CDD" id="cd06225">
    <property type="entry name" value="HAMP"/>
    <property type="match status" value="1"/>
</dbReference>
<dbReference type="InterPro" id="IPR003594">
    <property type="entry name" value="HATPase_dom"/>
</dbReference>
<dbReference type="Gene3D" id="6.10.340.10">
    <property type="match status" value="1"/>
</dbReference>
<evidence type="ECO:0000259" key="12">
    <source>
        <dbReference type="PROSITE" id="PS50885"/>
    </source>
</evidence>
<feature type="domain" description="Histidine kinase" evidence="11">
    <location>
        <begin position="229"/>
        <end position="445"/>
    </location>
</feature>
<evidence type="ECO:0000256" key="10">
    <source>
        <dbReference type="SAM" id="Phobius"/>
    </source>
</evidence>
<dbReference type="EMBL" id="JAQNDN010000027">
    <property type="protein sequence ID" value="MDC0675446.1"/>
    <property type="molecule type" value="Genomic_DNA"/>
</dbReference>
<dbReference type="Gene3D" id="3.30.565.10">
    <property type="entry name" value="Histidine kinase-like ATPase, C-terminal domain"/>
    <property type="match status" value="1"/>
</dbReference>
<sequence>MKVRARLALTTLAVLLPLMVAVGVFITGLRSRALEEGFVQYAHLTAVSARAACEVAPESWGGRSDAGLELYAYDAELRPSHPDAPALAPSLIAAMRADEPHASRVGEKYEVLVRTSSAGRCAYMLVLRLPSRPGAGPPIRLPALVAVVGSFLVLVVVLVLLGPIVRRIHRLRDEVRASAAAGYRREVTIGGDDELAELAAAFVESGREIARHVDAQERRERTLREFLANTTHDVMLPLTVLQGHLAALHARNEPRDTAILRAAMQEADYISSLVHNLEIAARLDAGEPEVVRDLVELSPVITRVIARHTSLARRREIELVYAVPAASPVIVGDLTLIEQAVSNLVQNAVLHNQPGGHVAVILELEDPRTFRIAIKDDGPGLSADELTRVLIRGERGGAARTRHPLGKGLGLAIARRVAATHDWRFELHPGEAGGLEVELFGAVTIPPNNTTDCTSPT</sequence>
<evidence type="ECO:0000256" key="2">
    <source>
        <dbReference type="ARBA" id="ARBA00004370"/>
    </source>
</evidence>
<keyword evidence="5" id="KW-0808">Transferase</keyword>
<dbReference type="SMART" id="SM00388">
    <property type="entry name" value="HisKA"/>
    <property type="match status" value="1"/>
</dbReference>
<dbReference type="RefSeq" id="WP_272010535.1">
    <property type="nucleotide sequence ID" value="NZ_JAQNDN010000027.1"/>
</dbReference>
<dbReference type="PROSITE" id="PS50109">
    <property type="entry name" value="HIS_KIN"/>
    <property type="match status" value="1"/>
</dbReference>
<dbReference type="SUPFAM" id="SSF47384">
    <property type="entry name" value="Homodimeric domain of signal transducing histidine kinase"/>
    <property type="match status" value="1"/>
</dbReference>
<dbReference type="Pfam" id="PF00512">
    <property type="entry name" value="HisKA"/>
    <property type="match status" value="1"/>
</dbReference>
<dbReference type="PANTHER" id="PTHR45436">
    <property type="entry name" value="SENSOR HISTIDINE KINASE YKOH"/>
    <property type="match status" value="1"/>
</dbReference>
<evidence type="ECO:0000313" key="13">
    <source>
        <dbReference type="EMBL" id="MDC0675446.1"/>
    </source>
</evidence>
<keyword evidence="8 10" id="KW-1133">Transmembrane helix</keyword>
<keyword evidence="10" id="KW-0472">Membrane</keyword>
<dbReference type="GO" id="GO:0016301">
    <property type="term" value="F:kinase activity"/>
    <property type="evidence" value="ECO:0007669"/>
    <property type="project" value="UniProtKB-KW"/>
</dbReference>
<evidence type="ECO:0000256" key="8">
    <source>
        <dbReference type="ARBA" id="ARBA00022989"/>
    </source>
</evidence>
<proteinExistence type="predicted"/>
<evidence type="ECO:0000256" key="9">
    <source>
        <dbReference type="ARBA" id="ARBA00023012"/>
    </source>
</evidence>
<dbReference type="EC" id="2.7.13.3" evidence="3"/>
<dbReference type="InterPro" id="IPR003661">
    <property type="entry name" value="HisK_dim/P_dom"/>
</dbReference>
<dbReference type="InterPro" id="IPR005467">
    <property type="entry name" value="His_kinase_dom"/>
</dbReference>
<accession>A0ABT5BMQ3</accession>
<dbReference type="Proteomes" id="UP001217838">
    <property type="component" value="Unassembled WGS sequence"/>
</dbReference>
<dbReference type="InterPro" id="IPR050428">
    <property type="entry name" value="TCS_sensor_his_kinase"/>
</dbReference>
<evidence type="ECO:0000256" key="6">
    <source>
        <dbReference type="ARBA" id="ARBA00022692"/>
    </source>
</evidence>
<feature type="transmembrane region" description="Helical" evidence="10">
    <location>
        <begin position="139"/>
        <end position="162"/>
    </location>
</feature>
<feature type="domain" description="HAMP" evidence="12">
    <location>
        <begin position="162"/>
        <end position="214"/>
    </location>
</feature>
<evidence type="ECO:0000256" key="7">
    <source>
        <dbReference type="ARBA" id="ARBA00022777"/>
    </source>
</evidence>
<organism evidence="13 14">
    <name type="scientific">Nannocystis radixulma</name>
    <dbReference type="NCBI Taxonomy" id="2995305"/>
    <lineage>
        <taxon>Bacteria</taxon>
        <taxon>Pseudomonadati</taxon>
        <taxon>Myxococcota</taxon>
        <taxon>Polyangia</taxon>
        <taxon>Nannocystales</taxon>
        <taxon>Nannocystaceae</taxon>
        <taxon>Nannocystis</taxon>
    </lineage>
</organism>
<dbReference type="SMART" id="SM00387">
    <property type="entry name" value="HATPase_c"/>
    <property type="match status" value="1"/>
</dbReference>
<dbReference type="CDD" id="cd00082">
    <property type="entry name" value="HisKA"/>
    <property type="match status" value="1"/>
</dbReference>
<dbReference type="PROSITE" id="PS50885">
    <property type="entry name" value="HAMP"/>
    <property type="match status" value="1"/>
</dbReference>
<dbReference type="InterPro" id="IPR036890">
    <property type="entry name" value="HATPase_C_sf"/>
</dbReference>
<keyword evidence="9" id="KW-0902">Two-component regulatory system</keyword>
<keyword evidence="6 10" id="KW-0812">Transmembrane</keyword>
<dbReference type="Gene3D" id="1.10.287.130">
    <property type="match status" value="1"/>
</dbReference>
<evidence type="ECO:0000313" key="14">
    <source>
        <dbReference type="Proteomes" id="UP001217838"/>
    </source>
</evidence>